<dbReference type="GO" id="GO:0005669">
    <property type="term" value="C:transcription factor TFIID complex"/>
    <property type="evidence" value="ECO:0007669"/>
    <property type="project" value="InterPro"/>
</dbReference>
<organism evidence="4">
    <name type="scientific">Rhizophora mucronata</name>
    <name type="common">Asiatic mangrove</name>
    <dbReference type="NCBI Taxonomy" id="61149"/>
    <lineage>
        <taxon>Eukaryota</taxon>
        <taxon>Viridiplantae</taxon>
        <taxon>Streptophyta</taxon>
        <taxon>Embryophyta</taxon>
        <taxon>Tracheophyta</taxon>
        <taxon>Spermatophyta</taxon>
        <taxon>Magnoliopsida</taxon>
        <taxon>eudicotyledons</taxon>
        <taxon>Gunneridae</taxon>
        <taxon>Pentapetalae</taxon>
        <taxon>rosids</taxon>
        <taxon>fabids</taxon>
        <taxon>Malpighiales</taxon>
        <taxon>Rhizophoraceae</taxon>
        <taxon>Rhizophora</taxon>
    </lineage>
</organism>
<name>A0A2P2MHN2_RHIMU</name>
<sequence length="941" mass="104869">MLQMLEKQMGPESFRKILQKVVARAQDTIPIRSLSTKEFRHFATKIGNLERPFVKEFFARWVSSSGCPVLRMGFSYNKRKNIVELAVLRECTAVLDGNTSVFNTDLESRDAETGWPGMMSIRVHELDGMYDHPVLPLAGELWQLLEIQCHSKLAARRLQKPKKASKPDGSEENGDILSAADMRSSLESPLLWIRADPEMEYLAEIQFNQPVQMWINQLEKDEDVVAQAQSIAALEALPQLSFSVVNALNNFLNDSKIFWRVRIEAAFALANTASEETDWLGLQYLVKFYKSRRFDATIGLPKPNDFHDFPEHFVLEAIPHAVAMVRGADKKSPREAVEFILQLLKYNDNTGNPYSDVYWLAALVQSAGELEFGQQSAPFLASLLKRIDQLLQFDRLMPSYNGILTTSCIRTLVQIALKLSGSVDLDHVFGLIKPFRDSRSVWQVRIEASRALVDLEFHCRGINAALLLFIQYLEETSFRGQVKLGAHAMRLCQMQDGSNSNDDIKSTTLVSLLGLLEGHKGFNNVLLRHYLFCILQILAGRPATLFGVPREKVVRIVDVEPCGEPKNIFAPLVTEMKPLEPPDTLNCSQENFAIKELITASNHGHDVVDLCISEDHKVPHTVSNGVEQKVDLAFPEVSKEADAVSDVQERKMPVVKIRVRQSAASSRAEETDTQTVNRSQAGNHENDRGVSSSISVDAPQRNSAEAVSTSNQNLEEVNSCLAHGSRMTVSIGSVKLASDGDNFGKELQCTADSSKVIGLPHLNEPSSPSLMQDNVDDDALKYASLQTLTVGRIDHDGGSVPSVNPSGENMKEKKDKEKKRKHGNHKKHHDDPAYLERKRLKKDKIRKEKEMSKLLSDKAKTSSLEVLGGKEVSSINLTAVSLKANEPSGSLLVKTTESAHQKTITVETTGQKTTVETKPEPSEGSSAPRFRIKFKNRTLNK</sequence>
<protein>
    <submittedName>
        <fullName evidence="4">Uncharacterized protein MANES_05G119100</fullName>
    </submittedName>
</protein>
<feature type="compositionally biased region" description="Basic residues" evidence="1">
    <location>
        <begin position="930"/>
        <end position="941"/>
    </location>
</feature>
<reference evidence="4" key="1">
    <citation type="submission" date="2018-02" db="EMBL/GenBank/DDBJ databases">
        <title>Rhizophora mucronata_Transcriptome.</title>
        <authorList>
            <person name="Meera S.P."/>
            <person name="Sreeshan A."/>
            <person name="Augustine A."/>
        </authorList>
    </citation>
    <scope>NUCLEOTIDE SEQUENCE</scope>
    <source>
        <tissue evidence="4">Leaf</tissue>
    </source>
</reference>
<dbReference type="InterPro" id="IPR016024">
    <property type="entry name" value="ARM-type_fold"/>
</dbReference>
<dbReference type="GO" id="GO:0006367">
    <property type="term" value="P:transcription initiation at RNA polymerase II promoter"/>
    <property type="evidence" value="ECO:0007669"/>
    <property type="project" value="TreeGrafter"/>
</dbReference>
<feature type="domain" description="Transcription initiation factor TFIID subunit 2 TPR repeats" evidence="3">
    <location>
        <begin position="213"/>
        <end position="476"/>
    </location>
</feature>
<evidence type="ECO:0000259" key="2">
    <source>
        <dbReference type="Pfam" id="PF25316"/>
    </source>
</evidence>
<dbReference type="PANTHER" id="PTHR15137:SF9">
    <property type="entry name" value="TRANSCRIPTION INITIATION FACTOR TFIID SUBUNIT 2"/>
    <property type="match status" value="1"/>
</dbReference>
<feature type="compositionally biased region" description="Basic and acidic residues" evidence="1">
    <location>
        <begin position="845"/>
        <end position="860"/>
    </location>
</feature>
<dbReference type="InterPro" id="IPR011989">
    <property type="entry name" value="ARM-like"/>
</dbReference>
<feature type="domain" description="Transcription initiation factor TFIID subunit 2 Ig-like" evidence="2">
    <location>
        <begin position="65"/>
        <end position="210"/>
    </location>
</feature>
<dbReference type="InterPro" id="IPR057345">
    <property type="entry name" value="Ig-like_TAF2"/>
</dbReference>
<feature type="compositionally biased region" description="Polar residues" evidence="1">
    <location>
        <begin position="673"/>
        <end position="712"/>
    </location>
</feature>
<evidence type="ECO:0000256" key="1">
    <source>
        <dbReference type="SAM" id="MobiDB-lite"/>
    </source>
</evidence>
<dbReference type="GO" id="GO:0003682">
    <property type="term" value="F:chromatin binding"/>
    <property type="evidence" value="ECO:0007669"/>
    <property type="project" value="TreeGrafter"/>
</dbReference>
<dbReference type="Pfam" id="PF25577">
    <property type="entry name" value="TPR_TAF2_C"/>
    <property type="match status" value="1"/>
</dbReference>
<evidence type="ECO:0000259" key="3">
    <source>
        <dbReference type="Pfam" id="PF25577"/>
    </source>
</evidence>
<feature type="region of interest" description="Disordered" evidence="1">
    <location>
        <begin position="658"/>
        <end position="712"/>
    </location>
</feature>
<dbReference type="Pfam" id="PF25316">
    <property type="entry name" value="TAF2_3rd"/>
    <property type="match status" value="1"/>
</dbReference>
<proteinExistence type="predicted"/>
<dbReference type="Gene3D" id="1.25.10.10">
    <property type="entry name" value="Leucine-rich Repeat Variant"/>
    <property type="match status" value="1"/>
</dbReference>
<dbReference type="GO" id="GO:0000976">
    <property type="term" value="F:transcription cis-regulatory region binding"/>
    <property type="evidence" value="ECO:0007669"/>
    <property type="project" value="TreeGrafter"/>
</dbReference>
<evidence type="ECO:0000313" key="4">
    <source>
        <dbReference type="EMBL" id="MBX29733.1"/>
    </source>
</evidence>
<feature type="region of interest" description="Disordered" evidence="1">
    <location>
        <begin position="792"/>
        <end position="861"/>
    </location>
</feature>
<accession>A0A2P2MHN2</accession>
<dbReference type="SUPFAM" id="SSF48371">
    <property type="entry name" value="ARM repeat"/>
    <property type="match status" value="1"/>
</dbReference>
<dbReference type="InterPro" id="IPR057991">
    <property type="entry name" value="TPR_TAF2_C"/>
</dbReference>
<feature type="compositionally biased region" description="Basic residues" evidence="1">
    <location>
        <begin position="816"/>
        <end position="828"/>
    </location>
</feature>
<dbReference type="AlphaFoldDB" id="A0A2P2MHN2"/>
<dbReference type="GO" id="GO:0016251">
    <property type="term" value="F:RNA polymerase II general transcription initiation factor activity"/>
    <property type="evidence" value="ECO:0007669"/>
    <property type="project" value="TreeGrafter"/>
</dbReference>
<feature type="region of interest" description="Disordered" evidence="1">
    <location>
        <begin position="907"/>
        <end position="941"/>
    </location>
</feature>
<dbReference type="PANTHER" id="PTHR15137">
    <property type="entry name" value="TRANSCRIPTION INITIATION FACTOR TFIID"/>
    <property type="match status" value="1"/>
</dbReference>
<dbReference type="EMBL" id="GGEC01049249">
    <property type="protein sequence ID" value="MBX29733.1"/>
    <property type="molecule type" value="Transcribed_RNA"/>
</dbReference>
<dbReference type="InterPro" id="IPR037813">
    <property type="entry name" value="TAF2"/>
</dbReference>